<sequence length="280" mass="30083">GSARAPRLRGARPAPLDAAQGAAGPRRRGTAHGGHHRAGAAVRPLRLPQGGGAAAVHGGLGRERQAGGADLAARRAEGAAAPAQARADVAGRRLLRPAQARAAEPRMVLRLRRGPHPRRAQVQDAQRHRRVHPRVPGDPGGAQAEGGGRHRPPVRPVHPARRARAHPVRQRARVREQGGAEVDRGGRRQDRLHRAGQSVGERLRGELQRPPARRAVERRDLLQPARGPGRHRELAAALQRRTPARLARLQAARTRGVRASLRRAVVRVTPTLGVRANATL</sequence>
<name>A0A6J4N586_9ACTN</name>
<proteinExistence type="predicted"/>
<feature type="compositionally biased region" description="Basic residues" evidence="1">
    <location>
        <begin position="149"/>
        <end position="172"/>
    </location>
</feature>
<reference evidence="2" key="1">
    <citation type="submission" date="2020-02" db="EMBL/GenBank/DDBJ databases">
        <authorList>
            <person name="Meier V. D."/>
        </authorList>
    </citation>
    <scope>NUCLEOTIDE SEQUENCE</scope>
    <source>
        <strain evidence="2">AVDCRST_MAG21</strain>
    </source>
</reference>
<dbReference type="AlphaFoldDB" id="A0A6J4N586"/>
<evidence type="ECO:0000256" key="1">
    <source>
        <dbReference type="SAM" id="MobiDB-lite"/>
    </source>
</evidence>
<feature type="non-terminal residue" evidence="2">
    <location>
        <position position="1"/>
    </location>
</feature>
<accession>A0A6J4N586</accession>
<feature type="compositionally biased region" description="Basic and acidic residues" evidence="1">
    <location>
        <begin position="173"/>
        <end position="193"/>
    </location>
</feature>
<dbReference type="EMBL" id="CADCUL010000110">
    <property type="protein sequence ID" value="CAA9375202.1"/>
    <property type="molecule type" value="Genomic_DNA"/>
</dbReference>
<feature type="non-terminal residue" evidence="2">
    <location>
        <position position="280"/>
    </location>
</feature>
<feature type="compositionally biased region" description="Basic residues" evidence="1">
    <location>
        <begin position="25"/>
        <end position="38"/>
    </location>
</feature>
<evidence type="ECO:0000313" key="2">
    <source>
        <dbReference type="EMBL" id="CAA9375202.1"/>
    </source>
</evidence>
<gene>
    <name evidence="2" type="ORF">AVDCRST_MAG21-1008</name>
</gene>
<organism evidence="2">
    <name type="scientific">uncultured Nocardioidaceae bacterium</name>
    <dbReference type="NCBI Taxonomy" id="253824"/>
    <lineage>
        <taxon>Bacteria</taxon>
        <taxon>Bacillati</taxon>
        <taxon>Actinomycetota</taxon>
        <taxon>Actinomycetes</taxon>
        <taxon>Propionibacteriales</taxon>
        <taxon>Nocardioidaceae</taxon>
        <taxon>environmental samples</taxon>
    </lineage>
</organism>
<feature type="compositionally biased region" description="Low complexity" evidence="1">
    <location>
        <begin position="11"/>
        <end position="24"/>
    </location>
</feature>
<feature type="compositionally biased region" description="Basic residues" evidence="1">
    <location>
        <begin position="1"/>
        <end position="10"/>
    </location>
</feature>
<protein>
    <submittedName>
        <fullName evidence="2">Integrase</fullName>
    </submittedName>
</protein>
<feature type="region of interest" description="Disordered" evidence="1">
    <location>
        <begin position="116"/>
        <end position="211"/>
    </location>
</feature>
<feature type="region of interest" description="Disordered" evidence="1">
    <location>
        <begin position="1"/>
        <end position="70"/>
    </location>
</feature>